<dbReference type="EMBL" id="PEYM01000128">
    <property type="protein sequence ID" value="PIS28538.1"/>
    <property type="molecule type" value="Genomic_DNA"/>
</dbReference>
<evidence type="ECO:0000313" key="10">
    <source>
        <dbReference type="Proteomes" id="UP000231343"/>
    </source>
</evidence>
<protein>
    <recommendedName>
        <fullName evidence="8">Radical SAM core domain-containing protein</fullName>
    </recommendedName>
</protein>
<dbReference type="NCBIfam" id="TIGR04085">
    <property type="entry name" value="rSAM_more_4Fe4S"/>
    <property type="match status" value="1"/>
</dbReference>
<dbReference type="Proteomes" id="UP000231343">
    <property type="component" value="Unassembled WGS sequence"/>
</dbReference>
<dbReference type="PROSITE" id="PS01305">
    <property type="entry name" value="MOAA_NIFB_PQQE"/>
    <property type="match status" value="1"/>
</dbReference>
<keyword evidence="4" id="KW-0479">Metal-binding</keyword>
<keyword evidence="2" id="KW-0004">4Fe-4S</keyword>
<dbReference type="InterPro" id="IPR023867">
    <property type="entry name" value="Sulphatase_maturase_rSAM"/>
</dbReference>
<sequence>MVKKSFKKCEFAINGLHFKYLPASGRWDFGRQRQGLEPQLLDFLSGEGVGRKKTGPDSHTTVTIFLTTRCNLRCSYCWNSQCKKEDMSLVTAQGIWKYLKKSILSDDRRKIELAFYGGEPLLNPLVLEFFLDRLWQLNKKQKNRFSLVIYSNGTIIDRKLLEKFSRFKDKDYQISIDGNKFEHDRDRCGSWHKVVNNLKYIDRVGISRSAHPMIAYPYRFIEAYKNLVSLNFSFMWMQSFSYPVYRLGETLKIDVKLWAKNYLAFCDFYLDELKRGTAVFVMPLLGALRKYLFIGAGTTALCAGGGQNYLAIAVNGEIYPCVIAAGLNKFQVGEVVGGCDVKAVKEFVGFIERKTQLKGKCVRCPISLYCHRSCSGHCFQAERLPDPLCELLLKQFQIEIYFFRRLFRECPNLAREMLRKEGVKLAV</sequence>
<evidence type="ECO:0000256" key="3">
    <source>
        <dbReference type="ARBA" id="ARBA00022691"/>
    </source>
</evidence>
<evidence type="ECO:0000259" key="8">
    <source>
        <dbReference type="Pfam" id="PF04055"/>
    </source>
</evidence>
<evidence type="ECO:0000256" key="1">
    <source>
        <dbReference type="ARBA" id="ARBA00001966"/>
    </source>
</evidence>
<dbReference type="CDD" id="cd01335">
    <property type="entry name" value="Radical_SAM"/>
    <property type="match status" value="1"/>
</dbReference>
<organism evidence="9 10">
    <name type="scientific">Candidatus Saganbacteria bacterium CG08_land_8_20_14_0_20_45_16</name>
    <dbReference type="NCBI Taxonomy" id="2014293"/>
    <lineage>
        <taxon>Bacteria</taxon>
        <taxon>Bacillati</taxon>
        <taxon>Saganbacteria</taxon>
    </lineage>
</organism>
<name>A0A2H0XWK8_UNCSA</name>
<evidence type="ECO:0000256" key="4">
    <source>
        <dbReference type="ARBA" id="ARBA00022723"/>
    </source>
</evidence>
<dbReference type="SFLD" id="SFLDG01384">
    <property type="entry name" value="thioether_bond_formation_requi"/>
    <property type="match status" value="1"/>
</dbReference>
<evidence type="ECO:0000256" key="7">
    <source>
        <dbReference type="ARBA" id="ARBA00023601"/>
    </source>
</evidence>
<dbReference type="SFLD" id="SFLDG01067">
    <property type="entry name" value="SPASM/twitch_domain_containing"/>
    <property type="match status" value="1"/>
</dbReference>
<dbReference type="GO" id="GO:0016491">
    <property type="term" value="F:oxidoreductase activity"/>
    <property type="evidence" value="ECO:0007669"/>
    <property type="project" value="InterPro"/>
</dbReference>
<dbReference type="AlphaFoldDB" id="A0A2H0XWK8"/>
<reference evidence="9 10" key="1">
    <citation type="submission" date="2017-09" db="EMBL/GenBank/DDBJ databases">
        <title>Depth-based differentiation of microbial function through sediment-hosted aquifers and enrichment of novel symbionts in the deep terrestrial subsurface.</title>
        <authorList>
            <person name="Probst A.J."/>
            <person name="Ladd B."/>
            <person name="Jarett J.K."/>
            <person name="Geller-Mcgrath D.E."/>
            <person name="Sieber C.M."/>
            <person name="Emerson J.B."/>
            <person name="Anantharaman K."/>
            <person name="Thomas B.C."/>
            <person name="Malmstrom R."/>
            <person name="Stieglmeier M."/>
            <person name="Klingl A."/>
            <person name="Woyke T."/>
            <person name="Ryan C.M."/>
            <person name="Banfield J.F."/>
        </authorList>
    </citation>
    <scope>NUCLEOTIDE SEQUENCE [LARGE SCALE GENOMIC DNA]</scope>
    <source>
        <strain evidence="9">CG08_land_8_20_14_0_20_45_16</strain>
    </source>
</reference>
<evidence type="ECO:0000256" key="2">
    <source>
        <dbReference type="ARBA" id="ARBA00022485"/>
    </source>
</evidence>
<dbReference type="Gene3D" id="3.20.20.70">
    <property type="entry name" value="Aldolase class I"/>
    <property type="match status" value="1"/>
</dbReference>
<dbReference type="GO" id="GO:0046872">
    <property type="term" value="F:metal ion binding"/>
    <property type="evidence" value="ECO:0007669"/>
    <property type="project" value="UniProtKB-KW"/>
</dbReference>
<dbReference type="InterPro" id="IPR000385">
    <property type="entry name" value="MoaA_NifB_PqqE_Fe-S-bd_CS"/>
</dbReference>
<proteinExistence type="inferred from homology"/>
<keyword evidence="6" id="KW-0411">Iron-sulfur</keyword>
<dbReference type="SFLD" id="SFLDG01386">
    <property type="entry name" value="main_SPASM_domain-containing"/>
    <property type="match status" value="1"/>
</dbReference>
<evidence type="ECO:0000256" key="6">
    <source>
        <dbReference type="ARBA" id="ARBA00023014"/>
    </source>
</evidence>
<dbReference type="InterPro" id="IPR013785">
    <property type="entry name" value="Aldolase_TIM"/>
</dbReference>
<dbReference type="SUPFAM" id="SSF102114">
    <property type="entry name" value="Radical SAM enzymes"/>
    <property type="match status" value="1"/>
</dbReference>
<dbReference type="InterPro" id="IPR023885">
    <property type="entry name" value="4Fe4S-binding_SPASM_dom"/>
</dbReference>
<keyword evidence="5" id="KW-0408">Iron</keyword>
<accession>A0A2H0XWK8</accession>
<dbReference type="SFLD" id="SFLDS00029">
    <property type="entry name" value="Radical_SAM"/>
    <property type="match status" value="1"/>
</dbReference>
<dbReference type="PANTHER" id="PTHR43273:SF3">
    <property type="entry name" value="ANAEROBIC SULFATASE-MATURATING ENZYME HOMOLOG ASLB-RELATED"/>
    <property type="match status" value="1"/>
</dbReference>
<comment type="caution">
    <text evidence="9">The sequence shown here is derived from an EMBL/GenBank/DDBJ whole genome shotgun (WGS) entry which is preliminary data.</text>
</comment>
<dbReference type="Pfam" id="PF04055">
    <property type="entry name" value="Radical_SAM"/>
    <property type="match status" value="1"/>
</dbReference>
<evidence type="ECO:0000256" key="5">
    <source>
        <dbReference type="ARBA" id="ARBA00023004"/>
    </source>
</evidence>
<comment type="cofactor">
    <cofactor evidence="1">
        <name>[4Fe-4S] cluster</name>
        <dbReference type="ChEBI" id="CHEBI:49883"/>
    </cofactor>
</comment>
<dbReference type="InterPro" id="IPR007197">
    <property type="entry name" value="rSAM"/>
</dbReference>
<feature type="domain" description="Radical SAM core" evidence="8">
    <location>
        <begin position="65"/>
        <end position="218"/>
    </location>
</feature>
<keyword evidence="3" id="KW-0949">S-adenosyl-L-methionine</keyword>
<dbReference type="GO" id="GO:0051539">
    <property type="term" value="F:4 iron, 4 sulfur cluster binding"/>
    <property type="evidence" value="ECO:0007669"/>
    <property type="project" value="UniProtKB-KW"/>
</dbReference>
<comment type="similarity">
    <text evidence="7">Belongs to the radical SAM superfamily. Anaerobic sulfatase-maturating enzyme family.</text>
</comment>
<dbReference type="PANTHER" id="PTHR43273">
    <property type="entry name" value="ANAEROBIC SULFATASE-MATURATING ENZYME HOMOLOG ASLB-RELATED"/>
    <property type="match status" value="1"/>
</dbReference>
<evidence type="ECO:0000313" key="9">
    <source>
        <dbReference type="EMBL" id="PIS28538.1"/>
    </source>
</evidence>
<gene>
    <name evidence="9" type="ORF">COT42_07805</name>
</gene>
<dbReference type="InterPro" id="IPR058240">
    <property type="entry name" value="rSAM_sf"/>
</dbReference>